<proteinExistence type="predicted"/>
<evidence type="ECO:0000313" key="3">
    <source>
        <dbReference type="Proteomes" id="UP001612741"/>
    </source>
</evidence>
<protein>
    <submittedName>
        <fullName evidence="2">DrmB family protein</fullName>
    </submittedName>
</protein>
<organism evidence="2 3">
    <name type="scientific">Nonomuraea typhae</name>
    <dbReference type="NCBI Taxonomy" id="2603600"/>
    <lineage>
        <taxon>Bacteria</taxon>
        <taxon>Bacillati</taxon>
        <taxon>Actinomycetota</taxon>
        <taxon>Actinomycetes</taxon>
        <taxon>Streptosporangiales</taxon>
        <taxon>Streptosporangiaceae</taxon>
        <taxon>Nonomuraea</taxon>
    </lineage>
</organism>
<dbReference type="NCBIfam" id="NF038324">
    <property type="entry name" value="DrmB_fam"/>
    <property type="match status" value="1"/>
</dbReference>
<gene>
    <name evidence="2" type="primary">drmB</name>
    <name evidence="2" type="ORF">ACIBG2_47845</name>
</gene>
<evidence type="ECO:0000259" key="1">
    <source>
        <dbReference type="Pfam" id="PF09369"/>
    </source>
</evidence>
<accession>A0ABW7ZAF6</accession>
<feature type="domain" description="MrfA-like Zn-binding" evidence="1">
    <location>
        <begin position="459"/>
        <end position="556"/>
    </location>
</feature>
<comment type="caution">
    <text evidence="2">The sequence shown here is derived from an EMBL/GenBank/DDBJ whole genome shotgun (WGS) entry which is preliminary data.</text>
</comment>
<name>A0ABW7ZAF6_9ACTN</name>
<dbReference type="RefSeq" id="WP_397091216.1">
    <property type="nucleotide sequence ID" value="NZ_JBITGY010000017.1"/>
</dbReference>
<sequence length="580" mass="64400">MSKSYQVIRPSQFITTFGPGSVVETPSGPVVLKSMDALFTSLHRQPHEFEIIDERLSKGILDGARISTIPTNAEVGQATETWIYPTDGFPFWALCAQHPNYQILYQIGAGCPECGRMPDWQRRQKGGREAIRFVTACQAGHLDEVPWQSLVHAQSKPCETRHYRWYGGGRALRLVRIECPKCKASVNFGSAYGRQWKCSGRRPEHGGRPDQSTCSQPASIVQRGSANLRIAELVTALTILDMRVRLHDVLGSRELLARIDVLLEGDLLTHDTLLAQAKKCGISPDDIEHLARTPWSDIRSAVDQLLDVQPTGPNAVRDAELERLRDAATNGAPVEEHSTGPASPPLFEVKQVDVRSVTGPNGRTTFRVTPVSRLRMVMVQTGYRRLNPETGHIIPTSFLDRGITWYPGVELFGEGIFIDLGDAPLVLEGRRVLPWQRLHMSGDPMDLTNHPTHVWWHSLSHRLLWALSVDSGYSSAAIRERVYVRVEDNNVINSGLLLYTVQPGGDGTMGGLISLVNRFERVLERALRDVDTCSNDPLCEEAPQSGADGAACYSCLFVSETSCEHRNHGLDRLLLSENLP</sequence>
<reference evidence="2 3" key="1">
    <citation type="submission" date="2024-10" db="EMBL/GenBank/DDBJ databases">
        <title>The Natural Products Discovery Center: Release of the First 8490 Sequenced Strains for Exploring Actinobacteria Biosynthetic Diversity.</title>
        <authorList>
            <person name="Kalkreuter E."/>
            <person name="Kautsar S.A."/>
            <person name="Yang D."/>
            <person name="Bader C.D."/>
            <person name="Teijaro C.N."/>
            <person name="Fluegel L."/>
            <person name="Davis C.M."/>
            <person name="Simpson J.R."/>
            <person name="Lauterbach L."/>
            <person name="Steele A.D."/>
            <person name="Gui C."/>
            <person name="Meng S."/>
            <person name="Li G."/>
            <person name="Viehrig K."/>
            <person name="Ye F."/>
            <person name="Su P."/>
            <person name="Kiefer A.F."/>
            <person name="Nichols A."/>
            <person name="Cepeda A.J."/>
            <person name="Yan W."/>
            <person name="Fan B."/>
            <person name="Jiang Y."/>
            <person name="Adhikari A."/>
            <person name="Zheng C.-J."/>
            <person name="Schuster L."/>
            <person name="Cowan T.M."/>
            <person name="Smanski M.J."/>
            <person name="Chevrette M.G."/>
            <person name="De Carvalho L.P.S."/>
            <person name="Shen B."/>
        </authorList>
    </citation>
    <scope>NUCLEOTIDE SEQUENCE [LARGE SCALE GENOMIC DNA]</scope>
    <source>
        <strain evidence="2 3">NPDC050545</strain>
    </source>
</reference>
<evidence type="ECO:0000313" key="2">
    <source>
        <dbReference type="EMBL" id="MFI6505165.1"/>
    </source>
</evidence>
<keyword evidence="3" id="KW-1185">Reference proteome</keyword>
<dbReference type="EMBL" id="JBITGY010000017">
    <property type="protein sequence ID" value="MFI6505165.1"/>
    <property type="molecule type" value="Genomic_DNA"/>
</dbReference>
<dbReference type="InterPro" id="IPR018973">
    <property type="entry name" value="MZB"/>
</dbReference>
<dbReference type="InterPro" id="IPR047721">
    <property type="entry name" value="DrmB"/>
</dbReference>
<dbReference type="Proteomes" id="UP001612741">
    <property type="component" value="Unassembled WGS sequence"/>
</dbReference>
<dbReference type="Pfam" id="PF09369">
    <property type="entry name" value="MZB"/>
    <property type="match status" value="1"/>
</dbReference>